<keyword evidence="6" id="KW-0812">Transmembrane</keyword>
<evidence type="ECO:0000256" key="6">
    <source>
        <dbReference type="SAM" id="Phobius"/>
    </source>
</evidence>
<feature type="domain" description="Gram-positive cocci surface proteins LPxTG" evidence="8">
    <location>
        <begin position="772"/>
        <end position="805"/>
    </location>
</feature>
<evidence type="ECO:0000313" key="10">
    <source>
        <dbReference type="Proteomes" id="UP000469185"/>
    </source>
</evidence>
<evidence type="ECO:0000256" key="7">
    <source>
        <dbReference type="SAM" id="SignalP"/>
    </source>
</evidence>
<feature type="transmembrane region" description="Helical" evidence="6">
    <location>
        <begin position="780"/>
        <end position="798"/>
    </location>
</feature>
<feature type="region of interest" description="Disordered" evidence="5">
    <location>
        <begin position="695"/>
        <end position="714"/>
    </location>
</feature>
<dbReference type="GO" id="GO:0008237">
    <property type="term" value="F:metallopeptidase activity"/>
    <property type="evidence" value="ECO:0007669"/>
    <property type="project" value="InterPro"/>
</dbReference>
<dbReference type="Pfam" id="PF13582">
    <property type="entry name" value="Reprolysin_3"/>
    <property type="match status" value="1"/>
</dbReference>
<protein>
    <submittedName>
        <fullName evidence="9">LPXTG cell wall anchor domain-containing protein</fullName>
    </submittedName>
</protein>
<dbReference type="InterPro" id="IPR024079">
    <property type="entry name" value="MetalloPept_cat_dom_sf"/>
</dbReference>
<keyword evidence="1" id="KW-0134">Cell wall</keyword>
<feature type="compositionally biased region" description="Acidic residues" evidence="5">
    <location>
        <begin position="741"/>
        <end position="773"/>
    </location>
</feature>
<feature type="region of interest" description="Disordered" evidence="5">
    <location>
        <begin position="727"/>
        <end position="778"/>
    </location>
</feature>
<dbReference type="AlphaFoldDB" id="A0A6N9YKT9"/>
<dbReference type="Proteomes" id="UP000469185">
    <property type="component" value="Unassembled WGS sequence"/>
</dbReference>
<evidence type="ECO:0000256" key="3">
    <source>
        <dbReference type="ARBA" id="ARBA00022729"/>
    </source>
</evidence>
<dbReference type="PROSITE" id="PS50847">
    <property type="entry name" value="GRAM_POS_ANCHORING"/>
    <property type="match status" value="1"/>
</dbReference>
<dbReference type="SUPFAM" id="SSF55486">
    <property type="entry name" value="Metalloproteases ('zincins'), catalytic domain"/>
    <property type="match status" value="1"/>
</dbReference>
<dbReference type="Gene3D" id="2.60.40.10">
    <property type="entry name" value="Immunoglobulins"/>
    <property type="match status" value="2"/>
</dbReference>
<evidence type="ECO:0000256" key="4">
    <source>
        <dbReference type="ARBA" id="ARBA00023088"/>
    </source>
</evidence>
<dbReference type="PROSITE" id="PS51318">
    <property type="entry name" value="TAT"/>
    <property type="match status" value="1"/>
</dbReference>
<keyword evidence="6" id="KW-1133">Transmembrane helix</keyword>
<dbReference type="Pfam" id="PF00746">
    <property type="entry name" value="Gram_pos_anchor"/>
    <property type="match status" value="1"/>
</dbReference>
<evidence type="ECO:0000313" key="9">
    <source>
        <dbReference type="EMBL" id="NED95594.1"/>
    </source>
</evidence>
<accession>A0A6N9YKT9</accession>
<keyword evidence="2" id="KW-0964">Secreted</keyword>
<keyword evidence="10" id="KW-1185">Reference proteome</keyword>
<feature type="chain" id="PRO_5027120880" evidence="7">
    <location>
        <begin position="33"/>
        <end position="805"/>
    </location>
</feature>
<keyword evidence="3 7" id="KW-0732">Signal</keyword>
<dbReference type="Pfam" id="PF19077">
    <property type="entry name" value="Big_13"/>
    <property type="match status" value="1"/>
</dbReference>
<organism evidence="9 10">
    <name type="scientific">Phytoactinopolyspora alkaliphila</name>
    <dbReference type="NCBI Taxonomy" id="1783498"/>
    <lineage>
        <taxon>Bacteria</taxon>
        <taxon>Bacillati</taxon>
        <taxon>Actinomycetota</taxon>
        <taxon>Actinomycetes</taxon>
        <taxon>Jiangellales</taxon>
        <taxon>Jiangellaceae</taxon>
        <taxon>Phytoactinopolyspora</taxon>
    </lineage>
</organism>
<evidence type="ECO:0000259" key="8">
    <source>
        <dbReference type="PROSITE" id="PS50847"/>
    </source>
</evidence>
<evidence type="ECO:0000256" key="2">
    <source>
        <dbReference type="ARBA" id="ARBA00022525"/>
    </source>
</evidence>
<sequence length="805" mass="83162">MRHTHRRRLAAAVAATGAGALALSTVALPAVALETKPDSTELEGSEFNLLSTLVEPLSSGVEALGQLTDTDSLDVVAQRAGMTVNRLTSLLQNNEATVSPGGFVALLDEWDPADAADAPELGAADVPGDPVAGSRPGASHTIFIDFDGHTISGTEWNARYDVASIEIDAYNVNDEFKQAVWERIAQDYAPFDVNVTITDPGADALWKTSNDDNQYGSHLLVIPDSSDLPAGMQGYGGLAWVGGFGSQHLSPALVMADNLANNPAYIADAGSHEVGHNLGLEHHGIAGDEYYYDTPADPSALWGPIMGAPYDVPLSQWSDGGYANATNPDQDDLAVMTDGGAADFFLFLYDQNGDRFTGGVCYYRDGRIATDGDPQQGDTFYEPVNNRCAEDESAHTGAQLDAQWEFVDRTSYASDPHGDDTGDATSLDNSTGEFTAEGAIVNSNDADVFALVTNGGPFTAEVAPAGNGSNLDLKISLLDADGNVIAEGEEETSSPLLGPEADGLEASLSEDLEAGAYYISVEGRGQGDPANNTPSNGSGYTAYGSLGFYELTGTAEPFEAAPVVITAPEDGAEVEAANLVVTGTAEPEAEVALSIDGDTVGSATVDAEGAWTTTLENDLPYGESTITAQQAVGTITVPETDEVTVVVPLGAPVIERPAEGDTATTAMPTFSGTGVAGATVTVTITCGDAAQTVETEVDEDGNWSVKPEEGLPNGDCSVEAVQEINGATSPAAGPVNFSVNVEEDGDDNGDEGGDENGDEGGTEEGDEDGDDLPDTGSSSLVGLTAGVVLLALGGLLYARTRRATV</sequence>
<dbReference type="Gene3D" id="3.40.390.10">
    <property type="entry name" value="Collagenase (Catalytic Domain)"/>
    <property type="match status" value="1"/>
</dbReference>
<dbReference type="RefSeq" id="WP_163818351.1">
    <property type="nucleotide sequence ID" value="NZ_JAAGOB010000004.1"/>
</dbReference>
<reference evidence="9 10" key="1">
    <citation type="submission" date="2020-02" db="EMBL/GenBank/DDBJ databases">
        <authorList>
            <person name="Li X.-J."/>
            <person name="Feng X.-M."/>
        </authorList>
    </citation>
    <scope>NUCLEOTIDE SEQUENCE [LARGE SCALE GENOMIC DNA]</scope>
    <source>
        <strain evidence="9 10">CGMCC 4.7225</strain>
    </source>
</reference>
<dbReference type="EMBL" id="JAAGOB010000004">
    <property type="protein sequence ID" value="NED95594.1"/>
    <property type="molecule type" value="Genomic_DNA"/>
</dbReference>
<gene>
    <name evidence="9" type="ORF">G1H11_09745</name>
</gene>
<dbReference type="InterPro" id="IPR019931">
    <property type="entry name" value="LPXTG_anchor"/>
</dbReference>
<dbReference type="NCBIfam" id="TIGR01167">
    <property type="entry name" value="LPXTG_anchor"/>
    <property type="match status" value="1"/>
</dbReference>
<dbReference type="GO" id="GO:0005975">
    <property type="term" value="P:carbohydrate metabolic process"/>
    <property type="evidence" value="ECO:0007669"/>
    <property type="project" value="UniProtKB-ARBA"/>
</dbReference>
<dbReference type="InterPro" id="IPR006311">
    <property type="entry name" value="TAT_signal"/>
</dbReference>
<feature type="region of interest" description="Disordered" evidence="5">
    <location>
        <begin position="411"/>
        <end position="430"/>
    </location>
</feature>
<dbReference type="InterPro" id="IPR013783">
    <property type="entry name" value="Ig-like_fold"/>
</dbReference>
<name>A0A6N9YKT9_9ACTN</name>
<comment type="caution">
    <text evidence="9">The sequence shown here is derived from an EMBL/GenBank/DDBJ whole genome shotgun (WGS) entry which is preliminary data.</text>
</comment>
<evidence type="ECO:0000256" key="5">
    <source>
        <dbReference type="SAM" id="MobiDB-lite"/>
    </source>
</evidence>
<keyword evidence="6" id="KW-0472">Membrane</keyword>
<feature type="signal peptide" evidence="7">
    <location>
        <begin position="1"/>
        <end position="32"/>
    </location>
</feature>
<proteinExistence type="predicted"/>
<dbReference type="Gene3D" id="2.60.120.380">
    <property type="match status" value="1"/>
</dbReference>
<keyword evidence="4" id="KW-0572">Peptidoglycan-anchor</keyword>
<evidence type="ECO:0000256" key="1">
    <source>
        <dbReference type="ARBA" id="ARBA00022512"/>
    </source>
</evidence>
<dbReference type="InterPro" id="IPR044016">
    <property type="entry name" value="Big_13"/>
</dbReference>